<dbReference type="Pfam" id="PF08100">
    <property type="entry name" value="Dimerisation"/>
    <property type="match status" value="1"/>
</dbReference>
<proteinExistence type="predicted"/>
<evidence type="ECO:0000259" key="6">
    <source>
        <dbReference type="Pfam" id="PF08100"/>
    </source>
</evidence>
<evidence type="ECO:0000256" key="3">
    <source>
        <dbReference type="ARBA" id="ARBA00022691"/>
    </source>
</evidence>
<dbReference type="InterPro" id="IPR036390">
    <property type="entry name" value="WH_DNA-bd_sf"/>
</dbReference>
<keyword evidence="2" id="KW-0808">Transferase</keyword>
<dbReference type="GO" id="GO:0032259">
    <property type="term" value="P:methylation"/>
    <property type="evidence" value="ECO:0007669"/>
    <property type="project" value="UniProtKB-KW"/>
</dbReference>
<dbReference type="Proteomes" id="UP000676194">
    <property type="component" value="Chromosome"/>
</dbReference>
<keyword evidence="1 7" id="KW-0489">Methyltransferase</keyword>
<dbReference type="EMBL" id="CP074694">
    <property type="protein sequence ID" value="QVL34210.1"/>
    <property type="molecule type" value="Genomic_DNA"/>
</dbReference>
<evidence type="ECO:0000256" key="4">
    <source>
        <dbReference type="PIRSR" id="PIRSR005739-1"/>
    </source>
</evidence>
<reference evidence="7" key="1">
    <citation type="submission" date="2021-05" db="EMBL/GenBank/DDBJ databases">
        <title>Complete genome sequence of the cellulolytic planctomycete Telmatocola sphagniphila SP2T and characterization of the first cellulase from planctomycetes.</title>
        <authorList>
            <person name="Rakitin A.L."/>
            <person name="Beletsky A.V."/>
            <person name="Naumoff D.G."/>
            <person name="Kulichevskaya I.S."/>
            <person name="Mardanov A.V."/>
            <person name="Ravin N.V."/>
            <person name="Dedysh S.N."/>
        </authorList>
    </citation>
    <scope>NUCLEOTIDE SEQUENCE</scope>
    <source>
        <strain evidence="7">SP2T</strain>
    </source>
</reference>
<dbReference type="SUPFAM" id="SSF53335">
    <property type="entry name" value="S-adenosyl-L-methionine-dependent methyltransferases"/>
    <property type="match status" value="1"/>
</dbReference>
<dbReference type="PIRSF" id="PIRSF005739">
    <property type="entry name" value="O-mtase"/>
    <property type="match status" value="1"/>
</dbReference>
<dbReference type="PROSITE" id="PS51683">
    <property type="entry name" value="SAM_OMT_II"/>
    <property type="match status" value="1"/>
</dbReference>
<dbReference type="InterPro" id="IPR036388">
    <property type="entry name" value="WH-like_DNA-bd_sf"/>
</dbReference>
<dbReference type="PANTHER" id="PTHR43712">
    <property type="entry name" value="PUTATIVE (AFU_ORTHOLOGUE AFUA_4G14580)-RELATED"/>
    <property type="match status" value="1"/>
</dbReference>
<sequence length="340" mass="37387">MSVQSPSPRLFFEAVSAYEKTEAIRTAVELELFTHIASGKRTPPEIAQACQACQASPRGIRILCDYLTVQGFLIKHNDRYELTADSSFYLDKNSPAYLGKTLEFLHTPKLRECFHRLTEAVRIGGTALPEEGTVSHDNPIWVEFARGMVGMMRLPAKLLADLVKEDTNKPLRILDVAAGHGIFGITIAERYPQARVTALDWRNVLAVASENASQAGISQRYSLLPGSAFDVDWGGPYDLVLLTNFFHHFDVPTCEKLAAKAYAALAPGGRALTLDFIPEADRISPAHAAGFALTMLVATGHGDAYTFEEYRKLFEKAGFAKNEFHALLPTNQQAIVSSKA</sequence>
<dbReference type="Gene3D" id="3.40.50.150">
    <property type="entry name" value="Vaccinia Virus protein VP39"/>
    <property type="match status" value="1"/>
</dbReference>
<accession>A0A8E6EWQ6</accession>
<dbReference type="KEGG" id="tsph:KIH39_09970"/>
<dbReference type="SUPFAM" id="SSF46785">
    <property type="entry name" value="Winged helix' DNA-binding domain"/>
    <property type="match status" value="1"/>
</dbReference>
<feature type="domain" description="O-methyltransferase dimerisation" evidence="6">
    <location>
        <begin position="15"/>
        <end position="91"/>
    </location>
</feature>
<feature type="active site" description="Proton acceptor" evidence="4">
    <location>
        <position position="247"/>
    </location>
</feature>
<evidence type="ECO:0000256" key="2">
    <source>
        <dbReference type="ARBA" id="ARBA00022679"/>
    </source>
</evidence>
<evidence type="ECO:0000259" key="5">
    <source>
        <dbReference type="Pfam" id="PF00891"/>
    </source>
</evidence>
<dbReference type="Pfam" id="PF00891">
    <property type="entry name" value="Methyltransf_2"/>
    <property type="match status" value="1"/>
</dbReference>
<evidence type="ECO:0000256" key="1">
    <source>
        <dbReference type="ARBA" id="ARBA00022603"/>
    </source>
</evidence>
<dbReference type="InterPro" id="IPR016461">
    <property type="entry name" value="COMT-like"/>
</dbReference>
<gene>
    <name evidence="7" type="ORF">KIH39_09970</name>
</gene>
<dbReference type="InterPro" id="IPR029063">
    <property type="entry name" value="SAM-dependent_MTases_sf"/>
</dbReference>
<dbReference type="Gene3D" id="1.10.10.10">
    <property type="entry name" value="Winged helix-like DNA-binding domain superfamily/Winged helix DNA-binding domain"/>
    <property type="match status" value="1"/>
</dbReference>
<dbReference type="InterPro" id="IPR012967">
    <property type="entry name" value="COMT_dimerisation"/>
</dbReference>
<evidence type="ECO:0000313" key="8">
    <source>
        <dbReference type="Proteomes" id="UP000676194"/>
    </source>
</evidence>
<dbReference type="CDD" id="cd02440">
    <property type="entry name" value="AdoMet_MTases"/>
    <property type="match status" value="1"/>
</dbReference>
<keyword evidence="3" id="KW-0949">S-adenosyl-L-methionine</keyword>
<feature type="domain" description="O-methyltransferase C-terminal" evidence="5">
    <location>
        <begin position="137"/>
        <end position="320"/>
    </location>
</feature>
<name>A0A8E6EWQ6_9BACT</name>
<dbReference type="GO" id="GO:0046983">
    <property type="term" value="F:protein dimerization activity"/>
    <property type="evidence" value="ECO:0007669"/>
    <property type="project" value="InterPro"/>
</dbReference>
<organism evidence="7 8">
    <name type="scientific">Telmatocola sphagniphila</name>
    <dbReference type="NCBI Taxonomy" id="1123043"/>
    <lineage>
        <taxon>Bacteria</taxon>
        <taxon>Pseudomonadati</taxon>
        <taxon>Planctomycetota</taxon>
        <taxon>Planctomycetia</taxon>
        <taxon>Gemmatales</taxon>
        <taxon>Gemmataceae</taxon>
    </lineage>
</organism>
<dbReference type="InterPro" id="IPR001077">
    <property type="entry name" value="COMT_C"/>
</dbReference>
<keyword evidence="8" id="KW-1185">Reference proteome</keyword>
<dbReference type="Gene3D" id="1.20.5.840">
    <property type="entry name" value="hypothetical RNA methyltransferase"/>
    <property type="match status" value="1"/>
</dbReference>
<dbReference type="PANTHER" id="PTHR43712:SF2">
    <property type="entry name" value="O-METHYLTRANSFERASE CICE"/>
    <property type="match status" value="1"/>
</dbReference>
<protein>
    <submittedName>
        <fullName evidence="7">Methyltransferase domain-containing protein</fullName>
    </submittedName>
</protein>
<dbReference type="GO" id="GO:0008171">
    <property type="term" value="F:O-methyltransferase activity"/>
    <property type="evidence" value="ECO:0007669"/>
    <property type="project" value="InterPro"/>
</dbReference>
<dbReference type="AlphaFoldDB" id="A0A8E6EWQ6"/>
<dbReference type="RefSeq" id="WP_213499182.1">
    <property type="nucleotide sequence ID" value="NZ_CP074694.1"/>
</dbReference>
<evidence type="ECO:0000313" key="7">
    <source>
        <dbReference type="EMBL" id="QVL34210.1"/>
    </source>
</evidence>